<dbReference type="RefSeq" id="WP_089848317.1">
    <property type="nucleotide sequence ID" value="NZ_FNEJ01000012.1"/>
</dbReference>
<dbReference type="EC" id="5.1.3.3" evidence="5"/>
<evidence type="ECO:0000256" key="6">
    <source>
        <dbReference type="PIRSR" id="PIRSR005096-1"/>
    </source>
</evidence>
<keyword evidence="4 5" id="KW-0119">Carbohydrate metabolism</keyword>
<dbReference type="Pfam" id="PF01263">
    <property type="entry name" value="Aldose_epim"/>
    <property type="match status" value="1"/>
</dbReference>
<keyword evidence="3 5" id="KW-0413">Isomerase</keyword>
<feature type="active site" description="Proton donor" evidence="6">
    <location>
        <position position="181"/>
    </location>
</feature>
<evidence type="ECO:0000313" key="9">
    <source>
        <dbReference type="EMBL" id="SDI90557.1"/>
    </source>
</evidence>
<evidence type="ECO:0000256" key="5">
    <source>
        <dbReference type="PIRNR" id="PIRNR005096"/>
    </source>
</evidence>
<protein>
    <recommendedName>
        <fullName evidence="5">Aldose 1-epimerase</fullName>
        <ecNumber evidence="5">5.1.3.3</ecNumber>
    </recommendedName>
</protein>
<feature type="binding site" evidence="7">
    <location>
        <position position="252"/>
    </location>
    <ligand>
        <name>beta-D-galactose</name>
        <dbReference type="ChEBI" id="CHEBI:27667"/>
    </ligand>
</feature>
<comment type="similarity">
    <text evidence="2 5">Belongs to the aldose epimerase family.</text>
</comment>
<feature type="binding site" evidence="8">
    <location>
        <begin position="80"/>
        <end position="81"/>
    </location>
    <ligand>
        <name>beta-D-galactose</name>
        <dbReference type="ChEBI" id="CHEBI:27667"/>
    </ligand>
</feature>
<dbReference type="InterPro" id="IPR008183">
    <property type="entry name" value="Aldose_1/G6P_1-epimerase"/>
</dbReference>
<dbReference type="AlphaFoldDB" id="A0A1G8PDR1"/>
<name>A0A1G8PDR1_9RHOB</name>
<dbReference type="EMBL" id="FNEJ01000012">
    <property type="protein sequence ID" value="SDI90557.1"/>
    <property type="molecule type" value="Genomic_DNA"/>
</dbReference>
<dbReference type="GO" id="GO:0006006">
    <property type="term" value="P:glucose metabolic process"/>
    <property type="evidence" value="ECO:0007669"/>
    <property type="project" value="TreeGrafter"/>
</dbReference>
<dbReference type="InterPro" id="IPR011013">
    <property type="entry name" value="Gal_mutarotase_sf_dom"/>
</dbReference>
<proteinExistence type="inferred from homology"/>
<organism evidence="9 10">
    <name type="scientific">Salipiger marinus</name>
    <dbReference type="NCBI Taxonomy" id="555512"/>
    <lineage>
        <taxon>Bacteria</taxon>
        <taxon>Pseudomonadati</taxon>
        <taxon>Pseudomonadota</taxon>
        <taxon>Alphaproteobacteria</taxon>
        <taxon>Rhodobacterales</taxon>
        <taxon>Roseobacteraceae</taxon>
        <taxon>Salipiger</taxon>
    </lineage>
</organism>
<accession>A0A1G8PDR1</accession>
<dbReference type="NCBIfam" id="NF008277">
    <property type="entry name" value="PRK11055.1"/>
    <property type="match status" value="1"/>
</dbReference>
<evidence type="ECO:0000256" key="3">
    <source>
        <dbReference type="ARBA" id="ARBA00023235"/>
    </source>
</evidence>
<evidence type="ECO:0000256" key="2">
    <source>
        <dbReference type="ARBA" id="ARBA00006206"/>
    </source>
</evidence>
<feature type="active site" description="Proton acceptor" evidence="6">
    <location>
        <position position="311"/>
    </location>
</feature>
<dbReference type="OrthoDB" id="9779408at2"/>
<dbReference type="Proteomes" id="UP000199093">
    <property type="component" value="Unassembled WGS sequence"/>
</dbReference>
<dbReference type="InterPro" id="IPR015443">
    <property type="entry name" value="Aldose_1-epimerase"/>
</dbReference>
<evidence type="ECO:0000256" key="1">
    <source>
        <dbReference type="ARBA" id="ARBA00005028"/>
    </source>
</evidence>
<dbReference type="GO" id="GO:0033499">
    <property type="term" value="P:galactose catabolic process via UDP-galactose, Leloir pathway"/>
    <property type="evidence" value="ECO:0007669"/>
    <property type="project" value="TreeGrafter"/>
</dbReference>
<gene>
    <name evidence="9" type="ORF">SAMN04487993_101274</name>
</gene>
<dbReference type="CDD" id="cd09019">
    <property type="entry name" value="galactose_mutarotase_like"/>
    <property type="match status" value="1"/>
</dbReference>
<keyword evidence="10" id="KW-1185">Reference proteome</keyword>
<evidence type="ECO:0000313" key="10">
    <source>
        <dbReference type="Proteomes" id="UP000199093"/>
    </source>
</evidence>
<dbReference type="UniPathway" id="UPA00242"/>
<dbReference type="STRING" id="555512.SAMN04487993_101274"/>
<dbReference type="PIRSF" id="PIRSF005096">
    <property type="entry name" value="GALM"/>
    <property type="match status" value="1"/>
</dbReference>
<comment type="pathway">
    <text evidence="1 5">Carbohydrate metabolism; hexose metabolism.</text>
</comment>
<sequence>MTDPVSETFGHMPDGSPVTRITLRAGAVTARVMTYGAALQSLDLPDRNGDLQDVVLGHDDFAPYLAHRRFYGATVGRVANRIAGGRFTLDGADHQLLTNEGSTTLHGGPDGFDRRNWTLLGMGEDEVVMGLVSPEGDQGFPGELRVTAHYALREDPQGTPRLTITLQAEGDAPCPVSLTNHSFFALAGVATLVTRPNSALEMRLTVPAAHYLPVDDLSLPTGVASVGATPFDFREGRMPLTAMRSGALVGYDHCLCLDGDRIELTDPVSGRRMVMHTNLPGLQVYTGNYLDGSVPGKAGHAPRRHDAICLEPQHWPNAVNMPADWGAPDPVLRPGDRAETRLDLSFPAP</sequence>
<dbReference type="PANTHER" id="PTHR10091">
    <property type="entry name" value="ALDOSE-1-EPIMERASE"/>
    <property type="match status" value="1"/>
</dbReference>
<dbReference type="Gene3D" id="2.70.98.10">
    <property type="match status" value="1"/>
</dbReference>
<dbReference type="SUPFAM" id="SSF74650">
    <property type="entry name" value="Galactose mutarotase-like"/>
    <property type="match status" value="1"/>
</dbReference>
<dbReference type="GO" id="GO:0005737">
    <property type="term" value="C:cytoplasm"/>
    <property type="evidence" value="ECO:0007669"/>
    <property type="project" value="TreeGrafter"/>
</dbReference>
<dbReference type="InterPro" id="IPR014718">
    <property type="entry name" value="GH-type_carb-bd"/>
</dbReference>
<dbReference type="GO" id="GO:0030246">
    <property type="term" value="F:carbohydrate binding"/>
    <property type="evidence" value="ECO:0007669"/>
    <property type="project" value="InterPro"/>
</dbReference>
<evidence type="ECO:0000256" key="7">
    <source>
        <dbReference type="PIRSR" id="PIRSR005096-2"/>
    </source>
</evidence>
<evidence type="ECO:0000256" key="8">
    <source>
        <dbReference type="PIRSR" id="PIRSR005096-3"/>
    </source>
</evidence>
<evidence type="ECO:0000256" key="4">
    <source>
        <dbReference type="ARBA" id="ARBA00023277"/>
    </source>
</evidence>
<dbReference type="PANTHER" id="PTHR10091:SF0">
    <property type="entry name" value="GALACTOSE MUTAROTASE"/>
    <property type="match status" value="1"/>
</dbReference>
<comment type="catalytic activity">
    <reaction evidence="5">
        <text>alpha-D-glucose = beta-D-glucose</text>
        <dbReference type="Rhea" id="RHEA:10264"/>
        <dbReference type="ChEBI" id="CHEBI:15903"/>
        <dbReference type="ChEBI" id="CHEBI:17925"/>
        <dbReference type="EC" id="5.1.3.3"/>
    </reaction>
</comment>
<dbReference type="GO" id="GO:0004034">
    <property type="term" value="F:aldose 1-epimerase activity"/>
    <property type="evidence" value="ECO:0007669"/>
    <property type="project" value="UniProtKB-EC"/>
</dbReference>
<reference evidence="9 10" key="1">
    <citation type="submission" date="2016-10" db="EMBL/GenBank/DDBJ databases">
        <authorList>
            <person name="de Groot N.N."/>
        </authorList>
    </citation>
    <scope>NUCLEOTIDE SEQUENCE [LARGE SCALE GENOMIC DNA]</scope>
    <source>
        <strain evidence="9 10">DSM 26424</strain>
    </source>
</reference>
<dbReference type="InterPro" id="IPR047215">
    <property type="entry name" value="Galactose_mutarotase-like"/>
</dbReference>